<feature type="domain" description="Clip" evidence="15">
    <location>
        <begin position="25"/>
        <end position="79"/>
    </location>
</feature>
<dbReference type="GO" id="GO:0004252">
    <property type="term" value="F:serine-type endopeptidase activity"/>
    <property type="evidence" value="ECO:0007669"/>
    <property type="project" value="UniProtKB-UniRule"/>
</dbReference>
<dbReference type="FunFam" id="2.40.10.10:FF:000078">
    <property type="entry name" value="Serine protease H137"/>
    <property type="match status" value="1"/>
</dbReference>
<evidence type="ECO:0000259" key="15">
    <source>
        <dbReference type="PROSITE" id="PS51888"/>
    </source>
</evidence>
<evidence type="ECO:0000313" key="16">
    <source>
        <dbReference type="EMBL" id="VVD01601.1"/>
    </source>
</evidence>
<dbReference type="PROSITE" id="PS00135">
    <property type="entry name" value="TRYPSIN_SER"/>
    <property type="match status" value="1"/>
</dbReference>
<feature type="compositionally biased region" description="Basic and acidic residues" evidence="13">
    <location>
        <begin position="90"/>
        <end position="99"/>
    </location>
</feature>
<dbReference type="PROSITE" id="PS00134">
    <property type="entry name" value="TRYPSIN_HIS"/>
    <property type="match status" value="1"/>
</dbReference>
<keyword evidence="5 11" id="KW-0720">Serine protease</keyword>
<keyword evidence="3 12" id="KW-0732">Signal</keyword>
<accession>A0A5E4QV67</accession>
<keyword evidence="6" id="KW-0106">Calcium</keyword>
<evidence type="ECO:0000256" key="5">
    <source>
        <dbReference type="ARBA" id="ARBA00022825"/>
    </source>
</evidence>
<dbReference type="GO" id="GO:0046872">
    <property type="term" value="F:metal ion binding"/>
    <property type="evidence" value="ECO:0007669"/>
    <property type="project" value="UniProtKB-KW"/>
</dbReference>
<dbReference type="InterPro" id="IPR043504">
    <property type="entry name" value="Peptidase_S1_PA_chymotrypsin"/>
</dbReference>
<gene>
    <name evidence="16" type="ORF">LSINAPIS_LOCUS11979</name>
</gene>
<evidence type="ECO:0000256" key="9">
    <source>
        <dbReference type="ARBA" id="ARBA00023180"/>
    </source>
</evidence>
<dbReference type="EC" id="3.4.21.-" evidence="11"/>
<comment type="similarity">
    <text evidence="10 12">Belongs to the peptidase S1 family. CLIP subfamily.</text>
</comment>
<evidence type="ECO:0000256" key="13">
    <source>
        <dbReference type="SAM" id="MobiDB-lite"/>
    </source>
</evidence>
<evidence type="ECO:0000256" key="1">
    <source>
        <dbReference type="ARBA" id="ARBA00022670"/>
    </source>
</evidence>
<keyword evidence="17" id="KW-1185">Reference proteome</keyword>
<dbReference type="AlphaFoldDB" id="A0A5E4QV67"/>
<dbReference type="InterPro" id="IPR051487">
    <property type="entry name" value="Ser/Thr_Proteases_Immune/Dev"/>
</dbReference>
<comment type="subcellular location">
    <subcellularLocation>
        <location evidence="12">Secreted</location>
    </subcellularLocation>
</comment>
<dbReference type="PRINTS" id="PR00722">
    <property type="entry name" value="CHYMOTRYPSIN"/>
</dbReference>
<protein>
    <recommendedName>
        <fullName evidence="12">CLIP domain-containing serine protease</fullName>
        <ecNumber evidence="11">3.4.21.-</ecNumber>
    </recommendedName>
</protein>
<keyword evidence="8" id="KW-1015">Disulfide bond</keyword>
<evidence type="ECO:0000256" key="8">
    <source>
        <dbReference type="ARBA" id="ARBA00023157"/>
    </source>
</evidence>
<dbReference type="Gene3D" id="3.30.1640.30">
    <property type="match status" value="1"/>
</dbReference>
<dbReference type="InterPro" id="IPR009003">
    <property type="entry name" value="Peptidase_S1_PA"/>
</dbReference>
<dbReference type="FunFam" id="2.40.10.10:FF:000028">
    <property type="entry name" value="Serine protease easter"/>
    <property type="match status" value="1"/>
</dbReference>
<keyword evidence="7" id="KW-0865">Zymogen</keyword>
<evidence type="ECO:0000256" key="12">
    <source>
        <dbReference type="RuleBase" id="RU366078"/>
    </source>
</evidence>
<feature type="signal peptide" evidence="12">
    <location>
        <begin position="1"/>
        <end position="19"/>
    </location>
</feature>
<sequence length="391" mass="43042">MALKYIVILVISYLSATESSYPGESCFAVDQPGTCMRLSRCSGLLLEIKRAGTPMPAHMRRKLQSLGCGFESNEPLVCCASITDNSNTNYDDKDIRERPSQQQPHTPDMSDVNKRGENDNSEQIPEDVSRHPNRHLLEKNCGTIESDRIFGGNRTRLFEMPWMVLLSYESGRGLKLSCGGTLINEWYVLTAAHCVSFLGSKLKLRAVILGEYDVRKETDCERIEGELFCAPPAMNVSIERTIPHPGYRPETLFDDIALIRLSQPADFTVDSMKPICLPITPSLQNERLEGQQGVVAGWGSTEDGLQSPVLLSVALPIITNSECQGIYNESPHIYNKQLCAGGVQDKDSCGGDSGGPLMLPGRFRNLGVRYVQRGIVSYGSKRCGVGGYPGK</sequence>
<evidence type="ECO:0000259" key="14">
    <source>
        <dbReference type="PROSITE" id="PS50240"/>
    </source>
</evidence>
<dbReference type="PROSITE" id="PS51888">
    <property type="entry name" value="CLIP"/>
    <property type="match status" value="1"/>
</dbReference>
<dbReference type="GO" id="GO:0051604">
    <property type="term" value="P:protein maturation"/>
    <property type="evidence" value="ECO:0007669"/>
    <property type="project" value="UniProtKB-ARBA"/>
</dbReference>
<feature type="domain" description="Peptidase S1" evidence="14">
    <location>
        <begin position="149"/>
        <end position="391"/>
    </location>
</feature>
<dbReference type="InterPro" id="IPR022700">
    <property type="entry name" value="CLIP"/>
</dbReference>
<dbReference type="Gene3D" id="2.40.10.10">
    <property type="entry name" value="Trypsin-like serine proteases"/>
    <property type="match status" value="2"/>
</dbReference>
<dbReference type="InterPro" id="IPR033116">
    <property type="entry name" value="TRYPSIN_SER"/>
</dbReference>
<dbReference type="SUPFAM" id="SSF50494">
    <property type="entry name" value="Trypsin-like serine proteases"/>
    <property type="match status" value="1"/>
</dbReference>
<dbReference type="InterPro" id="IPR001314">
    <property type="entry name" value="Peptidase_S1A"/>
</dbReference>
<dbReference type="EMBL" id="FZQP02005443">
    <property type="protein sequence ID" value="VVD01601.1"/>
    <property type="molecule type" value="Genomic_DNA"/>
</dbReference>
<keyword evidence="4 11" id="KW-0378">Hydrolase</keyword>
<evidence type="ECO:0000256" key="7">
    <source>
        <dbReference type="ARBA" id="ARBA00023145"/>
    </source>
</evidence>
<organism evidence="16 17">
    <name type="scientific">Leptidea sinapis</name>
    <dbReference type="NCBI Taxonomy" id="189913"/>
    <lineage>
        <taxon>Eukaryota</taxon>
        <taxon>Metazoa</taxon>
        <taxon>Ecdysozoa</taxon>
        <taxon>Arthropoda</taxon>
        <taxon>Hexapoda</taxon>
        <taxon>Insecta</taxon>
        <taxon>Pterygota</taxon>
        <taxon>Neoptera</taxon>
        <taxon>Endopterygota</taxon>
        <taxon>Lepidoptera</taxon>
        <taxon>Glossata</taxon>
        <taxon>Ditrysia</taxon>
        <taxon>Papilionoidea</taxon>
        <taxon>Pieridae</taxon>
        <taxon>Dismorphiinae</taxon>
        <taxon>Leptidea</taxon>
    </lineage>
</organism>
<dbReference type="Pfam" id="PF12032">
    <property type="entry name" value="CLIP"/>
    <property type="match status" value="1"/>
</dbReference>
<keyword evidence="2" id="KW-0479">Metal-binding</keyword>
<dbReference type="SMART" id="SM00680">
    <property type="entry name" value="CLIP"/>
    <property type="match status" value="1"/>
</dbReference>
<feature type="chain" id="PRO_5023964372" description="CLIP domain-containing serine protease" evidence="12">
    <location>
        <begin position="20"/>
        <end position="391"/>
    </location>
</feature>
<dbReference type="InterPro" id="IPR001254">
    <property type="entry name" value="Trypsin_dom"/>
</dbReference>
<keyword evidence="1 11" id="KW-0645">Protease</keyword>
<dbReference type="Pfam" id="PF00089">
    <property type="entry name" value="Trypsin"/>
    <property type="match status" value="1"/>
</dbReference>
<reference evidence="16 17" key="1">
    <citation type="submission" date="2017-07" db="EMBL/GenBank/DDBJ databases">
        <authorList>
            <person name="Talla V."/>
            <person name="Backstrom N."/>
        </authorList>
    </citation>
    <scope>NUCLEOTIDE SEQUENCE [LARGE SCALE GENOMIC DNA]</scope>
</reference>
<evidence type="ECO:0000256" key="6">
    <source>
        <dbReference type="ARBA" id="ARBA00022837"/>
    </source>
</evidence>
<dbReference type="GO" id="GO:0005576">
    <property type="term" value="C:extracellular region"/>
    <property type="evidence" value="ECO:0007669"/>
    <property type="project" value="UniProtKB-SubCell"/>
</dbReference>
<dbReference type="Proteomes" id="UP000324832">
    <property type="component" value="Unassembled WGS sequence"/>
</dbReference>
<keyword evidence="12" id="KW-0964">Secreted</keyword>
<dbReference type="CDD" id="cd00190">
    <property type="entry name" value="Tryp_SPc"/>
    <property type="match status" value="1"/>
</dbReference>
<evidence type="ECO:0000256" key="2">
    <source>
        <dbReference type="ARBA" id="ARBA00022723"/>
    </source>
</evidence>
<dbReference type="InterPro" id="IPR018114">
    <property type="entry name" value="TRYPSIN_HIS"/>
</dbReference>
<evidence type="ECO:0000256" key="11">
    <source>
        <dbReference type="RuleBase" id="RU363034"/>
    </source>
</evidence>
<evidence type="ECO:0000256" key="3">
    <source>
        <dbReference type="ARBA" id="ARBA00022729"/>
    </source>
</evidence>
<feature type="region of interest" description="Disordered" evidence="13">
    <location>
        <begin position="89"/>
        <end position="132"/>
    </location>
</feature>
<dbReference type="PROSITE" id="PS50240">
    <property type="entry name" value="TRYPSIN_DOM"/>
    <property type="match status" value="1"/>
</dbReference>
<evidence type="ECO:0000256" key="10">
    <source>
        <dbReference type="ARBA" id="ARBA00024195"/>
    </source>
</evidence>
<dbReference type="InterPro" id="IPR038565">
    <property type="entry name" value="CLIP_sf"/>
</dbReference>
<evidence type="ECO:0000256" key="4">
    <source>
        <dbReference type="ARBA" id="ARBA00022801"/>
    </source>
</evidence>
<evidence type="ECO:0000313" key="17">
    <source>
        <dbReference type="Proteomes" id="UP000324832"/>
    </source>
</evidence>
<dbReference type="GO" id="GO:0006508">
    <property type="term" value="P:proteolysis"/>
    <property type="evidence" value="ECO:0007669"/>
    <property type="project" value="UniProtKB-KW"/>
</dbReference>
<dbReference type="PANTHER" id="PTHR24256">
    <property type="entry name" value="TRYPTASE-RELATED"/>
    <property type="match status" value="1"/>
</dbReference>
<dbReference type="SMART" id="SM00020">
    <property type="entry name" value="Tryp_SPc"/>
    <property type="match status" value="1"/>
</dbReference>
<keyword evidence="9" id="KW-0325">Glycoprotein</keyword>
<comment type="domain">
    <text evidence="12">The clip domain consists of 35-55 residues which are 'knitted' together usually by 3 conserved disulfide bonds forming a clip-like compact structure.</text>
</comment>
<name>A0A5E4QV67_9NEOP</name>
<proteinExistence type="inferred from homology"/>